<feature type="domain" description="DUF5723" evidence="1">
    <location>
        <begin position="8"/>
        <end position="112"/>
    </location>
</feature>
<dbReference type="InterPro" id="IPR043781">
    <property type="entry name" value="DUF5723"/>
</dbReference>
<name>A0A5C4SP41_9FLAO</name>
<comment type="caution">
    <text evidence="2">The sequence shown here is derived from an EMBL/GenBank/DDBJ whole genome shotgun (WGS) entry which is preliminary data.</text>
</comment>
<sequence length="119" mass="12842">MRANKYPKSGNHAAANVDVLGPSVLFNLGETTSIALFTRGRSFGNINDLDGASIQAIEDDTTDDFMIQEDHVNVLAHAWAELGISYAQILLHKKQHVLKTGVSLKYLQGLGGSYAVGEN</sequence>
<evidence type="ECO:0000259" key="1">
    <source>
        <dbReference type="Pfam" id="PF18990"/>
    </source>
</evidence>
<reference evidence="2 3" key="1">
    <citation type="submission" date="2019-05" db="EMBL/GenBank/DDBJ databases">
        <title>Tamlana fucoidanivorans sp. nov., isolated from the surface of algae collected from Fujian province in China.</title>
        <authorList>
            <person name="Li J."/>
        </authorList>
    </citation>
    <scope>NUCLEOTIDE SEQUENCE [LARGE SCALE GENOMIC DNA]</scope>
    <source>
        <strain evidence="2 3">CW2-9</strain>
    </source>
</reference>
<dbReference type="Pfam" id="PF18990">
    <property type="entry name" value="DUF5723"/>
    <property type="match status" value="1"/>
</dbReference>
<protein>
    <recommendedName>
        <fullName evidence="1">DUF5723 domain-containing protein</fullName>
    </recommendedName>
</protein>
<evidence type="ECO:0000313" key="2">
    <source>
        <dbReference type="EMBL" id="TNJ45787.1"/>
    </source>
</evidence>
<accession>A0A5C4SP41</accession>
<dbReference type="Proteomes" id="UP000308713">
    <property type="component" value="Unassembled WGS sequence"/>
</dbReference>
<evidence type="ECO:0000313" key="3">
    <source>
        <dbReference type="Proteomes" id="UP000308713"/>
    </source>
</evidence>
<organism evidence="2 3">
    <name type="scientific">Allotamlana fucoidanivorans</name>
    <dbReference type="NCBI Taxonomy" id="2583814"/>
    <lineage>
        <taxon>Bacteria</taxon>
        <taxon>Pseudomonadati</taxon>
        <taxon>Bacteroidota</taxon>
        <taxon>Flavobacteriia</taxon>
        <taxon>Flavobacteriales</taxon>
        <taxon>Flavobacteriaceae</taxon>
        <taxon>Allotamlana</taxon>
    </lineage>
</organism>
<keyword evidence="3" id="KW-1185">Reference proteome</keyword>
<gene>
    <name evidence="2" type="ORF">FGF67_05245</name>
</gene>
<proteinExistence type="predicted"/>
<dbReference type="AlphaFoldDB" id="A0A5C4SP41"/>
<dbReference type="OrthoDB" id="9805336at2"/>
<dbReference type="EMBL" id="VDCS01000004">
    <property type="protein sequence ID" value="TNJ45787.1"/>
    <property type="molecule type" value="Genomic_DNA"/>
</dbReference>